<organism evidence="2 3">
    <name type="scientific">Stylosanthes scabra</name>
    <dbReference type="NCBI Taxonomy" id="79078"/>
    <lineage>
        <taxon>Eukaryota</taxon>
        <taxon>Viridiplantae</taxon>
        <taxon>Streptophyta</taxon>
        <taxon>Embryophyta</taxon>
        <taxon>Tracheophyta</taxon>
        <taxon>Spermatophyta</taxon>
        <taxon>Magnoliopsida</taxon>
        <taxon>eudicotyledons</taxon>
        <taxon>Gunneridae</taxon>
        <taxon>Pentapetalae</taxon>
        <taxon>rosids</taxon>
        <taxon>fabids</taxon>
        <taxon>Fabales</taxon>
        <taxon>Fabaceae</taxon>
        <taxon>Papilionoideae</taxon>
        <taxon>50 kb inversion clade</taxon>
        <taxon>dalbergioids sensu lato</taxon>
        <taxon>Dalbergieae</taxon>
        <taxon>Pterocarpus clade</taxon>
        <taxon>Stylosanthes</taxon>
    </lineage>
</organism>
<dbReference type="Proteomes" id="UP001341840">
    <property type="component" value="Unassembled WGS sequence"/>
</dbReference>
<evidence type="ECO:0000313" key="2">
    <source>
        <dbReference type="EMBL" id="MED6165146.1"/>
    </source>
</evidence>
<evidence type="ECO:0000256" key="1">
    <source>
        <dbReference type="SAM" id="MobiDB-lite"/>
    </source>
</evidence>
<name>A0ABU6UYH5_9FABA</name>
<gene>
    <name evidence="2" type="ORF">PIB30_096775</name>
</gene>
<sequence>MDDGILVAVNYAGQIRKDQNGNDVFSCSQPAFVRWPNEEISLVQLKDFILRSIGQGDTKRVQKVYYRYPHEVDGTFCFKRFRLRDDADVALIREWHLHLLDNDSDNDDVDNEPTVLPPGEGEDDEEEEEEDVQGVNYFGHTQPVYAQPAISRPYDHPGHFRTLNLGALDPGSDGFQGGPEDDPVDEFEVG</sequence>
<protein>
    <submittedName>
        <fullName evidence="2">Uncharacterized protein</fullName>
    </submittedName>
</protein>
<feature type="compositionally biased region" description="Acidic residues" evidence="1">
    <location>
        <begin position="102"/>
        <end position="111"/>
    </location>
</feature>
<feature type="region of interest" description="Disordered" evidence="1">
    <location>
        <begin position="102"/>
        <end position="190"/>
    </location>
</feature>
<feature type="compositionally biased region" description="Acidic residues" evidence="1">
    <location>
        <begin position="179"/>
        <end position="190"/>
    </location>
</feature>
<keyword evidence="3" id="KW-1185">Reference proteome</keyword>
<accession>A0ABU6UYH5</accession>
<feature type="compositionally biased region" description="Acidic residues" evidence="1">
    <location>
        <begin position="120"/>
        <end position="132"/>
    </location>
</feature>
<proteinExistence type="predicted"/>
<dbReference type="EMBL" id="JASCZI010123153">
    <property type="protein sequence ID" value="MED6165146.1"/>
    <property type="molecule type" value="Genomic_DNA"/>
</dbReference>
<reference evidence="2 3" key="1">
    <citation type="journal article" date="2023" name="Plants (Basel)">
        <title>Bridging the Gap: Combining Genomics and Transcriptomics Approaches to Understand Stylosanthes scabra, an Orphan Legume from the Brazilian Caatinga.</title>
        <authorList>
            <person name="Ferreira-Neto J.R.C."/>
            <person name="da Silva M.D."/>
            <person name="Binneck E."/>
            <person name="de Melo N.F."/>
            <person name="da Silva R.H."/>
            <person name="de Melo A.L.T.M."/>
            <person name="Pandolfi V."/>
            <person name="Bustamante F.O."/>
            <person name="Brasileiro-Vidal A.C."/>
            <person name="Benko-Iseppon A.M."/>
        </authorList>
    </citation>
    <scope>NUCLEOTIDE SEQUENCE [LARGE SCALE GENOMIC DNA]</scope>
    <source>
        <tissue evidence="2">Leaves</tissue>
    </source>
</reference>
<comment type="caution">
    <text evidence="2">The sequence shown here is derived from an EMBL/GenBank/DDBJ whole genome shotgun (WGS) entry which is preliminary data.</text>
</comment>
<evidence type="ECO:0000313" key="3">
    <source>
        <dbReference type="Proteomes" id="UP001341840"/>
    </source>
</evidence>